<dbReference type="Pfam" id="PF01738">
    <property type="entry name" value="DLH"/>
    <property type="match status" value="1"/>
</dbReference>
<sequence length="269" mass="29175">MPSMIRLCAISVAACAGVLAAASCPGSVSHDGQPAGVFKNVTGIQVYHAYPPSQSGSNIEIITENAILFITDIYGVPLLQNRLLADSLARANYTVIMPDLFRGDAVPVSSPEGPALNLTEWRARHPEHEIDGIIDTIVDYIYDLGVRRLGGVGYCFGGKYVPRFMAINRGIDVGFIAHPSNLLSSEIEAIVGPISIAAGELDGGFNSTLRRNAEDILQKMNSTYQTNLYSGAPHGFAVRVDLNNSRQKYAKEASFQQAVTWFDTWLRRG</sequence>
<dbReference type="Proteomes" id="UP000799778">
    <property type="component" value="Unassembled WGS sequence"/>
</dbReference>
<gene>
    <name evidence="3" type="ORF">BU24DRAFT_380773</name>
</gene>
<dbReference type="EMBL" id="ML978079">
    <property type="protein sequence ID" value="KAF2009305.1"/>
    <property type="molecule type" value="Genomic_DNA"/>
</dbReference>
<dbReference type="Gene3D" id="3.40.50.1820">
    <property type="entry name" value="alpha/beta hydrolase"/>
    <property type="match status" value="1"/>
</dbReference>
<keyword evidence="1" id="KW-0732">Signal</keyword>
<organism evidence="3 4">
    <name type="scientific">Aaosphaeria arxii CBS 175.79</name>
    <dbReference type="NCBI Taxonomy" id="1450172"/>
    <lineage>
        <taxon>Eukaryota</taxon>
        <taxon>Fungi</taxon>
        <taxon>Dikarya</taxon>
        <taxon>Ascomycota</taxon>
        <taxon>Pezizomycotina</taxon>
        <taxon>Dothideomycetes</taxon>
        <taxon>Pleosporomycetidae</taxon>
        <taxon>Pleosporales</taxon>
        <taxon>Pleosporales incertae sedis</taxon>
        <taxon>Aaosphaeria</taxon>
    </lineage>
</organism>
<evidence type="ECO:0000313" key="3">
    <source>
        <dbReference type="EMBL" id="KAF2009305.1"/>
    </source>
</evidence>
<accession>A0A6A5X8D1</accession>
<feature type="chain" id="PRO_5025639829" evidence="1">
    <location>
        <begin position="21"/>
        <end position="269"/>
    </location>
</feature>
<dbReference type="GO" id="GO:0016787">
    <property type="term" value="F:hydrolase activity"/>
    <property type="evidence" value="ECO:0007669"/>
    <property type="project" value="UniProtKB-KW"/>
</dbReference>
<feature type="domain" description="Dienelactone hydrolase" evidence="2">
    <location>
        <begin position="64"/>
        <end position="264"/>
    </location>
</feature>
<keyword evidence="4" id="KW-1185">Reference proteome</keyword>
<dbReference type="PANTHER" id="PTHR17630">
    <property type="entry name" value="DIENELACTONE HYDROLASE"/>
    <property type="match status" value="1"/>
</dbReference>
<dbReference type="OrthoDB" id="17560at2759"/>
<evidence type="ECO:0000313" key="4">
    <source>
        <dbReference type="Proteomes" id="UP000799778"/>
    </source>
</evidence>
<name>A0A6A5X8D1_9PLEO</name>
<dbReference type="PROSITE" id="PS51257">
    <property type="entry name" value="PROKAR_LIPOPROTEIN"/>
    <property type="match status" value="1"/>
</dbReference>
<reference evidence="3" key="1">
    <citation type="journal article" date="2020" name="Stud. Mycol.">
        <title>101 Dothideomycetes genomes: a test case for predicting lifestyles and emergence of pathogens.</title>
        <authorList>
            <person name="Haridas S."/>
            <person name="Albert R."/>
            <person name="Binder M."/>
            <person name="Bloem J."/>
            <person name="Labutti K."/>
            <person name="Salamov A."/>
            <person name="Andreopoulos B."/>
            <person name="Baker S."/>
            <person name="Barry K."/>
            <person name="Bills G."/>
            <person name="Bluhm B."/>
            <person name="Cannon C."/>
            <person name="Castanera R."/>
            <person name="Culley D."/>
            <person name="Daum C."/>
            <person name="Ezra D."/>
            <person name="Gonzalez J."/>
            <person name="Henrissat B."/>
            <person name="Kuo A."/>
            <person name="Liang C."/>
            <person name="Lipzen A."/>
            <person name="Lutzoni F."/>
            <person name="Magnuson J."/>
            <person name="Mondo S."/>
            <person name="Nolan M."/>
            <person name="Ohm R."/>
            <person name="Pangilinan J."/>
            <person name="Park H.-J."/>
            <person name="Ramirez L."/>
            <person name="Alfaro M."/>
            <person name="Sun H."/>
            <person name="Tritt A."/>
            <person name="Yoshinaga Y."/>
            <person name="Zwiers L.-H."/>
            <person name="Turgeon B."/>
            <person name="Goodwin S."/>
            <person name="Spatafora J."/>
            <person name="Crous P."/>
            <person name="Grigoriev I."/>
        </authorList>
    </citation>
    <scope>NUCLEOTIDE SEQUENCE</scope>
    <source>
        <strain evidence="3">CBS 175.79</strain>
    </source>
</reference>
<dbReference type="SUPFAM" id="SSF53474">
    <property type="entry name" value="alpha/beta-Hydrolases"/>
    <property type="match status" value="1"/>
</dbReference>
<protein>
    <submittedName>
        <fullName evidence="3">Alpha/beta-hydrolase</fullName>
    </submittedName>
</protein>
<dbReference type="InterPro" id="IPR002925">
    <property type="entry name" value="Dienelactn_hydro"/>
</dbReference>
<dbReference type="PANTHER" id="PTHR17630:SF44">
    <property type="entry name" value="PROTEIN AIM2"/>
    <property type="match status" value="1"/>
</dbReference>
<dbReference type="AlphaFoldDB" id="A0A6A5X8D1"/>
<dbReference type="RefSeq" id="XP_033377644.1">
    <property type="nucleotide sequence ID" value="XM_033524725.1"/>
</dbReference>
<dbReference type="GeneID" id="54282122"/>
<dbReference type="InterPro" id="IPR029058">
    <property type="entry name" value="AB_hydrolase_fold"/>
</dbReference>
<proteinExistence type="predicted"/>
<evidence type="ECO:0000259" key="2">
    <source>
        <dbReference type="Pfam" id="PF01738"/>
    </source>
</evidence>
<feature type="signal peptide" evidence="1">
    <location>
        <begin position="1"/>
        <end position="20"/>
    </location>
</feature>
<evidence type="ECO:0000256" key="1">
    <source>
        <dbReference type="SAM" id="SignalP"/>
    </source>
</evidence>
<keyword evidence="3" id="KW-0378">Hydrolase</keyword>